<dbReference type="RefSeq" id="WP_046711261.1">
    <property type="nucleotide sequence ID" value="NZ_BJXR01000006.1"/>
</dbReference>
<sequence>MRYFTKQQGQKEAVPVDLEALGGERYKLTVNGVTYQVDALALEHGTMSMLVDGQSYSVEFEENGDEVGVMLRGQVSRFDVADERRLRLRAGTAGFSVEGKQLVTAPMPGKVVKVLVKVGDEVKEGQGLVVVEAMKMENELKSPKAGKVTELFAKEGTTVENNAKLVVVE</sequence>
<dbReference type="PANTHER" id="PTHR45266:SF3">
    <property type="entry name" value="OXALOACETATE DECARBOXYLASE ALPHA CHAIN"/>
    <property type="match status" value="1"/>
</dbReference>
<dbReference type="PROSITE" id="PS00188">
    <property type="entry name" value="BIOTIN"/>
    <property type="match status" value="1"/>
</dbReference>
<comment type="caution">
    <text evidence="3">The sequence shown here is derived from an EMBL/GenBank/DDBJ whole genome shotgun (WGS) entry which is preliminary data.</text>
</comment>
<evidence type="ECO:0000313" key="3">
    <source>
        <dbReference type="EMBL" id="GEN05342.1"/>
    </source>
</evidence>
<evidence type="ECO:0000313" key="4">
    <source>
        <dbReference type="EMBL" id="SET10426.1"/>
    </source>
</evidence>
<reference evidence="3 6" key="2">
    <citation type="submission" date="2019-07" db="EMBL/GenBank/DDBJ databases">
        <title>Whole genome shotgun sequence of Myxococcus fulvus NBRC 100333.</title>
        <authorList>
            <person name="Hosoyama A."/>
            <person name="Uohara A."/>
            <person name="Ohji S."/>
            <person name="Ichikawa N."/>
        </authorList>
    </citation>
    <scope>NUCLEOTIDE SEQUENCE [LARGE SCALE GENOMIC DNA]</scope>
    <source>
        <strain evidence="3 6">NBRC 100333</strain>
    </source>
</reference>
<evidence type="ECO:0000256" key="1">
    <source>
        <dbReference type="ARBA" id="ARBA00023267"/>
    </source>
</evidence>
<dbReference type="InterPro" id="IPR001882">
    <property type="entry name" value="Biotin_BS"/>
</dbReference>
<organism evidence="3 6">
    <name type="scientific">Myxococcus fulvus</name>
    <dbReference type="NCBI Taxonomy" id="33"/>
    <lineage>
        <taxon>Bacteria</taxon>
        <taxon>Pseudomonadati</taxon>
        <taxon>Myxococcota</taxon>
        <taxon>Myxococcia</taxon>
        <taxon>Myxococcales</taxon>
        <taxon>Cystobacterineae</taxon>
        <taxon>Myxococcaceae</taxon>
        <taxon>Myxococcus</taxon>
    </lineage>
</organism>
<dbReference type="OrthoDB" id="9812676at2"/>
<keyword evidence="1" id="KW-0092">Biotin</keyword>
<protein>
    <submittedName>
        <fullName evidence="3 4">Biotin carboxyl carrier protein</fullName>
    </submittedName>
</protein>
<dbReference type="STRING" id="1334629.MFUL124B02_06510"/>
<dbReference type="SUPFAM" id="SSF51230">
    <property type="entry name" value="Single hybrid motif"/>
    <property type="match status" value="1"/>
</dbReference>
<dbReference type="Proteomes" id="UP000183760">
    <property type="component" value="Unassembled WGS sequence"/>
</dbReference>
<dbReference type="FunFam" id="2.40.50.100:FF:000003">
    <property type="entry name" value="Acetyl-CoA carboxylase biotin carboxyl carrier protein"/>
    <property type="match status" value="1"/>
</dbReference>
<gene>
    <name evidence="3" type="primary">pycA</name>
    <name evidence="3" type="ORF">MFU01_03790</name>
    <name evidence="4" type="ORF">SAMN05443572_1011114</name>
</gene>
<dbReference type="InterPro" id="IPR011053">
    <property type="entry name" value="Single_hybrid_motif"/>
</dbReference>
<proteinExistence type="predicted"/>
<dbReference type="InterPro" id="IPR050709">
    <property type="entry name" value="Biotin_Carboxyl_Carrier/Decarb"/>
</dbReference>
<dbReference type="InterPro" id="IPR000089">
    <property type="entry name" value="Biotin_lipoyl"/>
</dbReference>
<reference evidence="4 5" key="1">
    <citation type="submission" date="2016-10" db="EMBL/GenBank/DDBJ databases">
        <authorList>
            <person name="Varghese N."/>
            <person name="Submissions S."/>
        </authorList>
    </citation>
    <scope>NUCLEOTIDE SEQUENCE [LARGE SCALE GENOMIC DNA]</scope>
    <source>
        <strain evidence="4 5">DSM 16525</strain>
    </source>
</reference>
<dbReference type="AlphaFoldDB" id="A0A511SV42"/>
<keyword evidence="5" id="KW-1185">Reference proteome</keyword>
<dbReference type="EMBL" id="FOIB01000001">
    <property type="protein sequence ID" value="SET10426.1"/>
    <property type="molecule type" value="Genomic_DNA"/>
</dbReference>
<dbReference type="PROSITE" id="PS50968">
    <property type="entry name" value="BIOTINYL_LIPOYL"/>
    <property type="match status" value="1"/>
</dbReference>
<dbReference type="PANTHER" id="PTHR45266">
    <property type="entry name" value="OXALOACETATE DECARBOXYLASE ALPHA CHAIN"/>
    <property type="match status" value="1"/>
</dbReference>
<evidence type="ECO:0000259" key="2">
    <source>
        <dbReference type="PROSITE" id="PS50968"/>
    </source>
</evidence>
<dbReference type="Proteomes" id="UP000321514">
    <property type="component" value="Unassembled WGS sequence"/>
</dbReference>
<accession>A0A511SV42</accession>
<evidence type="ECO:0000313" key="6">
    <source>
        <dbReference type="Proteomes" id="UP000321514"/>
    </source>
</evidence>
<dbReference type="Pfam" id="PF00364">
    <property type="entry name" value="Biotin_lipoyl"/>
    <property type="match status" value="1"/>
</dbReference>
<evidence type="ECO:0000313" key="5">
    <source>
        <dbReference type="Proteomes" id="UP000183760"/>
    </source>
</evidence>
<dbReference type="CDD" id="cd06850">
    <property type="entry name" value="biotinyl_domain"/>
    <property type="match status" value="1"/>
</dbReference>
<dbReference type="EMBL" id="BJXR01000006">
    <property type="protein sequence ID" value="GEN05342.1"/>
    <property type="molecule type" value="Genomic_DNA"/>
</dbReference>
<feature type="domain" description="Lipoyl-binding" evidence="2">
    <location>
        <begin position="90"/>
        <end position="169"/>
    </location>
</feature>
<dbReference type="Gene3D" id="2.40.50.100">
    <property type="match status" value="1"/>
</dbReference>
<name>A0A511SV42_MYXFU</name>